<gene>
    <name evidence="1" type="ORF">GLX28_20200</name>
</gene>
<accession>A0A6I4YSJ3</accession>
<dbReference type="EMBL" id="WVHK01000153">
    <property type="protein sequence ID" value="MXV21947.1"/>
    <property type="molecule type" value="Genomic_DNA"/>
</dbReference>
<organism evidence="1 2">
    <name type="scientific">Deinococcus xianganensis</name>
    <dbReference type="NCBI Taxonomy" id="1507289"/>
    <lineage>
        <taxon>Bacteria</taxon>
        <taxon>Thermotogati</taxon>
        <taxon>Deinococcota</taxon>
        <taxon>Deinococci</taxon>
        <taxon>Deinococcales</taxon>
        <taxon>Deinococcaceae</taxon>
        <taxon>Deinococcus</taxon>
    </lineage>
</organism>
<name>A0A6I4YSJ3_9DEIO</name>
<dbReference type="Proteomes" id="UP000430519">
    <property type="component" value="Unassembled WGS sequence"/>
</dbReference>
<reference evidence="1 2" key="1">
    <citation type="submission" date="2019-11" db="EMBL/GenBank/DDBJ databases">
        <title>Genome sequence of Deinococcus xianganensis Y35, AI-2 producing algicidal bacterium, isolated from lake water.</title>
        <authorList>
            <person name="Li Y."/>
        </authorList>
    </citation>
    <scope>NUCLEOTIDE SEQUENCE [LARGE SCALE GENOMIC DNA]</scope>
    <source>
        <strain evidence="1 2">Y35</strain>
    </source>
</reference>
<dbReference type="RefSeq" id="WP_160982522.1">
    <property type="nucleotide sequence ID" value="NZ_WVHK01000153.1"/>
</dbReference>
<keyword evidence="2" id="KW-1185">Reference proteome</keyword>
<comment type="caution">
    <text evidence="1">The sequence shown here is derived from an EMBL/GenBank/DDBJ whole genome shotgun (WGS) entry which is preliminary data.</text>
</comment>
<protein>
    <submittedName>
        <fullName evidence="1">Uncharacterized protein</fullName>
    </submittedName>
</protein>
<proteinExistence type="predicted"/>
<evidence type="ECO:0000313" key="1">
    <source>
        <dbReference type="EMBL" id="MXV21947.1"/>
    </source>
</evidence>
<sequence>MPKTNKVARRLHAAIEAANVPVPGTDGEGTARVRLRVGKQSLSVVVSMLNLNQVPGRPGRRTLMLSVARTNGSAATRKDGEALARLLGTPARIWLSGPRVCLRAA</sequence>
<evidence type="ECO:0000313" key="2">
    <source>
        <dbReference type="Proteomes" id="UP000430519"/>
    </source>
</evidence>
<dbReference type="AlphaFoldDB" id="A0A6I4YSJ3"/>